<evidence type="ECO:0008006" key="3">
    <source>
        <dbReference type="Google" id="ProtNLM"/>
    </source>
</evidence>
<accession>A0A497JL44</accession>
<name>A0A497JL44_9ARCH</name>
<dbReference type="InterPro" id="IPR029063">
    <property type="entry name" value="SAM-dependent_MTases_sf"/>
</dbReference>
<sequence>MRRQPPKRKPKEKRMFSLQIDKGKYIETLKKIVKAGANGIGYAPIFVILERLFTPSERKRRNVLEIGYGTPDEFLPALKHLGFQKVFGCDICKRPDKVPSGIRILTSEATQISKHLKKESIDVILARGVFEIYGWKGEGAPYFPEDVEGIKKIFSKVFSILKPGGILILAPLSYEAYSENMKKALSHFGKVFSYYIEIKSTDAFHREEILIVRKYKKPTKS</sequence>
<protein>
    <recommendedName>
        <fullName evidence="3">Methyltransferase type 11 domain-containing protein</fullName>
    </recommendedName>
</protein>
<reference evidence="1 2" key="1">
    <citation type="submission" date="2018-06" db="EMBL/GenBank/DDBJ databases">
        <title>Extensive metabolic versatility and redundancy in microbially diverse, dynamic hydrothermal sediments.</title>
        <authorList>
            <person name="Dombrowski N."/>
            <person name="Teske A."/>
            <person name="Baker B.J."/>
        </authorList>
    </citation>
    <scope>NUCLEOTIDE SEQUENCE [LARGE SCALE GENOMIC DNA]</scope>
    <source>
        <strain evidence="1">B51_G17</strain>
    </source>
</reference>
<proteinExistence type="predicted"/>
<evidence type="ECO:0000313" key="1">
    <source>
        <dbReference type="EMBL" id="RLG70962.1"/>
    </source>
</evidence>
<dbReference type="Gene3D" id="3.40.50.150">
    <property type="entry name" value="Vaccinia Virus protein VP39"/>
    <property type="match status" value="1"/>
</dbReference>
<dbReference type="SUPFAM" id="SSF53335">
    <property type="entry name" value="S-adenosyl-L-methionine-dependent methyltransferases"/>
    <property type="match status" value="1"/>
</dbReference>
<dbReference type="CDD" id="cd02440">
    <property type="entry name" value="AdoMet_MTases"/>
    <property type="match status" value="1"/>
</dbReference>
<organism evidence="1 2">
    <name type="scientific">Candidatus Iainarchaeum sp</name>
    <dbReference type="NCBI Taxonomy" id="3101447"/>
    <lineage>
        <taxon>Archaea</taxon>
        <taxon>Candidatus Iainarchaeota</taxon>
        <taxon>Candidatus Iainarchaeia</taxon>
        <taxon>Candidatus Iainarchaeales</taxon>
        <taxon>Candidatus Iainarchaeaceae</taxon>
        <taxon>Candidatus Iainarchaeum</taxon>
    </lineage>
</organism>
<dbReference type="AlphaFoldDB" id="A0A497JL44"/>
<gene>
    <name evidence="1" type="ORF">DRO04_00800</name>
</gene>
<dbReference type="Proteomes" id="UP000278031">
    <property type="component" value="Unassembled WGS sequence"/>
</dbReference>
<evidence type="ECO:0000313" key="2">
    <source>
        <dbReference type="Proteomes" id="UP000278031"/>
    </source>
</evidence>
<dbReference type="Pfam" id="PF13489">
    <property type="entry name" value="Methyltransf_23"/>
    <property type="match status" value="1"/>
</dbReference>
<comment type="caution">
    <text evidence="1">The sequence shown here is derived from an EMBL/GenBank/DDBJ whole genome shotgun (WGS) entry which is preliminary data.</text>
</comment>
<dbReference type="EMBL" id="QMWP01000019">
    <property type="protein sequence ID" value="RLG70962.1"/>
    <property type="molecule type" value="Genomic_DNA"/>
</dbReference>